<sequence length="319" mass="37347">MKKFIIKIVCWLFFLFLIGFALASVKKYQLYGEYFIRQKVNYYDRHGAGYNALVFGSSRMYRQVNTGLLDSATAHKVKAYNLASGGTFFSESMYEYRHTDVHKNVKYVFFEIQDVQPFDVNAYTEKFLYCHDLPTVNFELKYFAHNSDWNSSFLSVSHFFANMFYFKKLGQRDKTINEFTDYNNGYYPLEKDYKNLISVRKQRAVYLKDTTLIYRHRVEIEKSPKKRLNPALVGELRLLAADFQKKGIKLFFVLPPFSTPSDLSEVKGIPGAEILDFSSRSIFRELYTNRNVYDNGHLNRRGAAIFTGKLADSLNHLIR</sequence>
<keyword evidence="2" id="KW-1185">Reference proteome</keyword>
<proteinExistence type="predicted"/>
<dbReference type="RefSeq" id="WP_345766956.1">
    <property type="nucleotide sequence ID" value="NZ_CP154834.1"/>
</dbReference>
<evidence type="ECO:0008006" key="3">
    <source>
        <dbReference type="Google" id="ProtNLM"/>
    </source>
</evidence>
<dbReference type="AlphaFoldDB" id="A0AAU6WQL9"/>
<dbReference type="EMBL" id="CP154834">
    <property type="protein sequence ID" value="XAO75109.1"/>
    <property type="molecule type" value="Genomic_DNA"/>
</dbReference>
<evidence type="ECO:0000313" key="2">
    <source>
        <dbReference type="Proteomes" id="UP001463665"/>
    </source>
</evidence>
<reference evidence="1 2" key="1">
    <citation type="submission" date="2024-04" db="EMBL/GenBank/DDBJ databases">
        <title>Genome sequencing and assembly of rice foliar adapted Chryseobacterium endophyticum OsEnb-ALM-A6.</title>
        <authorList>
            <person name="Kumar S."/>
            <person name="Javed M."/>
            <person name="Chouhan V."/>
            <person name="Charishma K."/>
            <person name="Patel A."/>
            <person name="Kumar M."/>
            <person name="Sahu K.P."/>
            <person name="Kumar A."/>
        </authorList>
    </citation>
    <scope>NUCLEOTIDE SEQUENCE [LARGE SCALE GENOMIC DNA]</scope>
    <source>
        <strain evidence="1 2">OsEnb-ALM-A6</strain>
    </source>
</reference>
<accession>A0AAU6WQL9</accession>
<organism evidence="1 2">
    <name type="scientific">Chryseobacterium endophyticum</name>
    <dbReference type="NCBI Taxonomy" id="1854762"/>
    <lineage>
        <taxon>Bacteria</taxon>
        <taxon>Pseudomonadati</taxon>
        <taxon>Bacteroidota</taxon>
        <taxon>Flavobacteriia</taxon>
        <taxon>Flavobacteriales</taxon>
        <taxon>Weeksellaceae</taxon>
        <taxon>Chryseobacterium group</taxon>
        <taxon>Chryseobacterium</taxon>
    </lineage>
</organism>
<evidence type="ECO:0000313" key="1">
    <source>
        <dbReference type="EMBL" id="XAO75109.1"/>
    </source>
</evidence>
<protein>
    <recommendedName>
        <fullName evidence="3">SGNH/GDSL hydrolase family protein</fullName>
    </recommendedName>
</protein>
<name>A0AAU6WQL9_9FLAO</name>
<dbReference type="Proteomes" id="UP001463665">
    <property type="component" value="Chromosome"/>
</dbReference>
<gene>
    <name evidence="1" type="ORF">AAFP95_03730</name>
</gene>